<evidence type="ECO:0000313" key="3">
    <source>
        <dbReference type="Proteomes" id="UP000182412"/>
    </source>
</evidence>
<name>A0A1H0RPX4_SELRU</name>
<dbReference type="OrthoDB" id="1665458at2"/>
<protein>
    <submittedName>
        <fullName evidence="2">Uncharacterized protein</fullName>
    </submittedName>
</protein>
<evidence type="ECO:0000313" key="2">
    <source>
        <dbReference type="EMBL" id="SDP31524.1"/>
    </source>
</evidence>
<dbReference type="RefSeq" id="WP_074572183.1">
    <property type="nucleotide sequence ID" value="NZ_FNJQ01000013.1"/>
</dbReference>
<dbReference type="EMBL" id="FNJQ01000013">
    <property type="protein sequence ID" value="SDP31524.1"/>
    <property type="molecule type" value="Genomic_DNA"/>
</dbReference>
<keyword evidence="1" id="KW-1133">Transmembrane helix</keyword>
<reference evidence="2 3" key="1">
    <citation type="submission" date="2016-10" db="EMBL/GenBank/DDBJ databases">
        <authorList>
            <person name="de Groot N.N."/>
        </authorList>
    </citation>
    <scope>NUCLEOTIDE SEQUENCE [LARGE SCALE GENOMIC DNA]</scope>
    <source>
        <strain evidence="2 3">S137</strain>
    </source>
</reference>
<accession>A0A1H0RPX4</accession>
<proteinExistence type="predicted"/>
<gene>
    <name evidence="2" type="ORF">SAMN05216366_11347</name>
</gene>
<dbReference type="AlphaFoldDB" id="A0A1H0RPX4"/>
<sequence length="176" mass="20317">MRKLTVFVGNPPMPIFMLWRKALSQSTEGIFFLFVLASVGAESAHNHALTYSWTDVTLAVITALQIRRYYKRHREIYLSVYENKFAQIKRYLEMPEYFKDSRVQEIARMAATAREGGQLSGFTASLASKSYIRLDDIAQRMTKAGAKKWYYLDTFILLCILGYAVSSIWIIAKNYL</sequence>
<keyword evidence="1" id="KW-0472">Membrane</keyword>
<dbReference type="Proteomes" id="UP000182412">
    <property type="component" value="Unassembled WGS sequence"/>
</dbReference>
<organism evidence="2 3">
    <name type="scientific">Selenomonas ruminantium</name>
    <dbReference type="NCBI Taxonomy" id="971"/>
    <lineage>
        <taxon>Bacteria</taxon>
        <taxon>Bacillati</taxon>
        <taxon>Bacillota</taxon>
        <taxon>Negativicutes</taxon>
        <taxon>Selenomonadales</taxon>
        <taxon>Selenomonadaceae</taxon>
        <taxon>Selenomonas</taxon>
    </lineage>
</organism>
<evidence type="ECO:0000256" key="1">
    <source>
        <dbReference type="SAM" id="Phobius"/>
    </source>
</evidence>
<keyword evidence="1" id="KW-0812">Transmembrane</keyword>
<feature type="transmembrane region" description="Helical" evidence="1">
    <location>
        <begin position="149"/>
        <end position="172"/>
    </location>
</feature>